<reference evidence="7 8" key="1">
    <citation type="submission" date="2016-10" db="EMBL/GenBank/DDBJ databases">
        <title>The Draft Genome Sequence of Actinokineospora bangkokensis 44EHWT reveals the biosynthetic pathway of antifungal compounds Thailandins with unusual extender unit butylmalonyl-CoA.</title>
        <authorList>
            <person name="Greule A."/>
            <person name="Intra B."/>
            <person name="Flemming S."/>
            <person name="Rommel M.G."/>
            <person name="Panbangred W."/>
            <person name="Bechthold A."/>
        </authorList>
    </citation>
    <scope>NUCLEOTIDE SEQUENCE [LARGE SCALE GENOMIC DNA]</scope>
    <source>
        <strain evidence="7 8">44EHW</strain>
    </source>
</reference>
<evidence type="ECO:0000256" key="2">
    <source>
        <dbReference type="ARBA" id="ARBA00023015"/>
    </source>
</evidence>
<dbReference type="Gene3D" id="3.40.190.290">
    <property type="match status" value="1"/>
</dbReference>
<keyword evidence="4" id="KW-0010">Activator</keyword>
<evidence type="ECO:0000259" key="6">
    <source>
        <dbReference type="PROSITE" id="PS50931"/>
    </source>
</evidence>
<dbReference type="InterPro" id="IPR036390">
    <property type="entry name" value="WH_DNA-bd_sf"/>
</dbReference>
<dbReference type="GO" id="GO:0003700">
    <property type="term" value="F:DNA-binding transcription factor activity"/>
    <property type="evidence" value="ECO:0007669"/>
    <property type="project" value="InterPro"/>
</dbReference>
<evidence type="ECO:0000256" key="3">
    <source>
        <dbReference type="ARBA" id="ARBA00023125"/>
    </source>
</evidence>
<protein>
    <submittedName>
        <fullName evidence="7">Transcriptional regulator ArgP</fullName>
    </submittedName>
</protein>
<keyword evidence="8" id="KW-1185">Reference proteome</keyword>
<evidence type="ECO:0000313" key="8">
    <source>
        <dbReference type="Proteomes" id="UP000186040"/>
    </source>
</evidence>
<dbReference type="PANTHER" id="PTHR30579:SF2">
    <property type="entry name" value="HTH-TYPE TRANSCRIPTIONAL REGULATOR ARGP"/>
    <property type="match status" value="1"/>
</dbReference>
<dbReference type="PANTHER" id="PTHR30579">
    <property type="entry name" value="TRANSCRIPTIONAL REGULATOR"/>
    <property type="match status" value="1"/>
</dbReference>
<dbReference type="PROSITE" id="PS50931">
    <property type="entry name" value="HTH_LYSR"/>
    <property type="match status" value="1"/>
</dbReference>
<keyword evidence="5" id="KW-0804">Transcription</keyword>
<dbReference type="InterPro" id="IPR050176">
    <property type="entry name" value="LTTR"/>
</dbReference>
<dbReference type="NCBIfam" id="NF002964">
    <property type="entry name" value="PRK03635.1"/>
    <property type="match status" value="1"/>
</dbReference>
<name>A0A1Q9LND1_9PSEU</name>
<evidence type="ECO:0000313" key="7">
    <source>
        <dbReference type="EMBL" id="OLR93528.1"/>
    </source>
</evidence>
<dbReference type="InterPro" id="IPR036388">
    <property type="entry name" value="WH-like_DNA-bd_sf"/>
</dbReference>
<evidence type="ECO:0000256" key="5">
    <source>
        <dbReference type="ARBA" id="ARBA00023163"/>
    </source>
</evidence>
<comment type="caution">
    <text evidence="7">The sequence shown here is derived from an EMBL/GenBank/DDBJ whole genome shotgun (WGS) entry which is preliminary data.</text>
</comment>
<dbReference type="Proteomes" id="UP000186040">
    <property type="component" value="Unassembled WGS sequence"/>
</dbReference>
<comment type="similarity">
    <text evidence="1">Belongs to the LysR transcriptional regulatory family.</text>
</comment>
<dbReference type="STRING" id="1193682.BJP25_14605"/>
<evidence type="ECO:0000256" key="1">
    <source>
        <dbReference type="ARBA" id="ARBA00009437"/>
    </source>
</evidence>
<dbReference type="InterPro" id="IPR000847">
    <property type="entry name" value="LysR_HTH_N"/>
</dbReference>
<organism evidence="7 8">
    <name type="scientific">Actinokineospora bangkokensis</name>
    <dbReference type="NCBI Taxonomy" id="1193682"/>
    <lineage>
        <taxon>Bacteria</taxon>
        <taxon>Bacillati</taxon>
        <taxon>Actinomycetota</taxon>
        <taxon>Actinomycetes</taxon>
        <taxon>Pseudonocardiales</taxon>
        <taxon>Pseudonocardiaceae</taxon>
        <taxon>Actinokineospora</taxon>
    </lineage>
</organism>
<dbReference type="AlphaFoldDB" id="A0A1Q9LND1"/>
<dbReference type="SUPFAM" id="SSF46785">
    <property type="entry name" value="Winged helix' DNA-binding domain"/>
    <property type="match status" value="1"/>
</dbReference>
<dbReference type="InterPro" id="IPR017685">
    <property type="entry name" value="ArgP"/>
</dbReference>
<dbReference type="SUPFAM" id="SSF53850">
    <property type="entry name" value="Periplasmic binding protein-like II"/>
    <property type="match status" value="1"/>
</dbReference>
<sequence length="293" mass="31680">MMLDPECVRTLLAVVDEGTLDAAAKALHVTPSAVSQRIKQLEQRTGRVLLVRGKPARLTEPGEVVARHGRAQALLDHDTRVALGLLDEPARIAVAVNADSLSTWFRRAIAALAGTDGVVLTVHRDDEGHTADWLRRGQVIAAVNTDPTVVQGCRSTPLGSMRYHAAATASFAARRLSEVDGLAAAPVVAFDEKDRLQDAFCRARTGKPASDHRHFVADSHAFEEAVSAGLGWAMLTEHQVRRYPDLVLLAPDHPVDVPLHWQQWKLDSPTLSAVAAAVTSAARAELHWDPARA</sequence>
<dbReference type="NCBIfam" id="TIGR03298">
    <property type="entry name" value="argP"/>
    <property type="match status" value="1"/>
</dbReference>
<accession>A0A1Q9LND1</accession>
<dbReference type="Gene3D" id="1.10.10.10">
    <property type="entry name" value="Winged helix-like DNA-binding domain superfamily/Winged helix DNA-binding domain"/>
    <property type="match status" value="1"/>
</dbReference>
<dbReference type="Pfam" id="PF03466">
    <property type="entry name" value="LysR_substrate"/>
    <property type="match status" value="1"/>
</dbReference>
<keyword evidence="3" id="KW-0238">DNA-binding</keyword>
<dbReference type="InterPro" id="IPR005119">
    <property type="entry name" value="LysR_subst-bd"/>
</dbReference>
<dbReference type="EMBL" id="MKQR01000009">
    <property type="protein sequence ID" value="OLR93528.1"/>
    <property type="molecule type" value="Genomic_DNA"/>
</dbReference>
<proteinExistence type="inferred from homology"/>
<feature type="domain" description="HTH lysR-type" evidence="6">
    <location>
        <begin position="3"/>
        <end position="59"/>
    </location>
</feature>
<dbReference type="Pfam" id="PF00126">
    <property type="entry name" value="HTH_1"/>
    <property type="match status" value="1"/>
</dbReference>
<dbReference type="GO" id="GO:0003677">
    <property type="term" value="F:DNA binding"/>
    <property type="evidence" value="ECO:0007669"/>
    <property type="project" value="UniProtKB-KW"/>
</dbReference>
<gene>
    <name evidence="7" type="ORF">BJP25_14605</name>
</gene>
<evidence type="ECO:0000256" key="4">
    <source>
        <dbReference type="ARBA" id="ARBA00023159"/>
    </source>
</evidence>
<keyword evidence="2" id="KW-0805">Transcription regulation</keyword>